<evidence type="ECO:0000313" key="9">
    <source>
        <dbReference type="Proteomes" id="UP001044222"/>
    </source>
</evidence>
<dbReference type="Proteomes" id="UP001044222">
    <property type="component" value="Chromosome 10"/>
</dbReference>
<dbReference type="Gene3D" id="3.30.40.140">
    <property type="match status" value="1"/>
</dbReference>
<feature type="region of interest" description="Disordered" evidence="6">
    <location>
        <begin position="45"/>
        <end position="87"/>
    </location>
</feature>
<dbReference type="GO" id="GO:0016567">
    <property type="term" value="P:protein ubiquitination"/>
    <property type="evidence" value="ECO:0007669"/>
    <property type="project" value="TreeGrafter"/>
</dbReference>
<keyword evidence="9" id="KW-1185">Reference proteome</keyword>
<dbReference type="PANTHER" id="PTHR16079:SF4">
    <property type="entry name" value="E3 UBIQUITIN-PROTEIN LIGASE CHFR"/>
    <property type="match status" value="1"/>
</dbReference>
<dbReference type="EMBL" id="JAFIRN010000010">
    <property type="protein sequence ID" value="KAG5840442.1"/>
    <property type="molecule type" value="Genomic_DNA"/>
</dbReference>
<proteinExistence type="predicted"/>
<keyword evidence="5" id="KW-0131">Cell cycle</keyword>
<evidence type="ECO:0000259" key="7">
    <source>
        <dbReference type="Pfam" id="PF17979"/>
    </source>
</evidence>
<dbReference type="InterPro" id="IPR052256">
    <property type="entry name" value="E3_ubiquitin-ligase_CHFR"/>
</dbReference>
<keyword evidence="2" id="KW-0808">Transferase</keyword>
<evidence type="ECO:0000313" key="8">
    <source>
        <dbReference type="EMBL" id="KAG5840442.1"/>
    </source>
</evidence>
<evidence type="ECO:0000256" key="5">
    <source>
        <dbReference type="ARBA" id="ARBA00023306"/>
    </source>
</evidence>
<dbReference type="PANTHER" id="PTHR16079">
    <property type="entry name" value="UBIQUITIN LIGASE PROTEIN CHFR"/>
    <property type="match status" value="1"/>
</dbReference>
<comment type="caution">
    <text evidence="8">The sequence shown here is derived from an EMBL/GenBank/DDBJ whole genome shotgun (WGS) entry which is preliminary data.</text>
</comment>
<evidence type="ECO:0000256" key="1">
    <source>
        <dbReference type="ARBA" id="ARBA00004123"/>
    </source>
</evidence>
<dbReference type="GO" id="GO:0004842">
    <property type="term" value="F:ubiquitin-protein transferase activity"/>
    <property type="evidence" value="ECO:0007669"/>
    <property type="project" value="TreeGrafter"/>
</dbReference>
<dbReference type="AlphaFoldDB" id="A0A9D3M2G3"/>
<evidence type="ECO:0000256" key="6">
    <source>
        <dbReference type="SAM" id="MobiDB-lite"/>
    </source>
</evidence>
<dbReference type="GO" id="GO:0006511">
    <property type="term" value="P:ubiquitin-dependent protein catabolic process"/>
    <property type="evidence" value="ECO:0007669"/>
    <property type="project" value="TreeGrafter"/>
</dbReference>
<evidence type="ECO:0000256" key="2">
    <source>
        <dbReference type="ARBA" id="ARBA00022679"/>
    </source>
</evidence>
<name>A0A9D3M2G3_ANGAN</name>
<dbReference type="GO" id="GO:0005634">
    <property type="term" value="C:nucleus"/>
    <property type="evidence" value="ECO:0007669"/>
    <property type="project" value="UniProtKB-SubCell"/>
</dbReference>
<dbReference type="InterPro" id="IPR040909">
    <property type="entry name" value="CHFR_Znf-CRD"/>
</dbReference>
<organism evidence="8 9">
    <name type="scientific">Anguilla anguilla</name>
    <name type="common">European freshwater eel</name>
    <name type="synonym">Muraena anguilla</name>
    <dbReference type="NCBI Taxonomy" id="7936"/>
    <lineage>
        <taxon>Eukaryota</taxon>
        <taxon>Metazoa</taxon>
        <taxon>Chordata</taxon>
        <taxon>Craniata</taxon>
        <taxon>Vertebrata</taxon>
        <taxon>Euteleostomi</taxon>
        <taxon>Actinopterygii</taxon>
        <taxon>Neopterygii</taxon>
        <taxon>Teleostei</taxon>
        <taxon>Anguilliformes</taxon>
        <taxon>Anguillidae</taxon>
        <taxon>Anguilla</taxon>
    </lineage>
</organism>
<feature type="compositionally biased region" description="Basic and acidic residues" evidence="6">
    <location>
        <begin position="63"/>
        <end position="82"/>
    </location>
</feature>
<keyword evidence="4" id="KW-0539">Nucleus</keyword>
<dbReference type="FunFam" id="3.30.40.140:FF:000001">
    <property type="entry name" value="E3 ubiquitin-protein ligase CHFR isoform X1"/>
    <property type="match status" value="1"/>
</dbReference>
<evidence type="ECO:0000256" key="3">
    <source>
        <dbReference type="ARBA" id="ARBA00022786"/>
    </source>
</evidence>
<keyword evidence="3" id="KW-0833">Ubl conjugation pathway</keyword>
<accession>A0A9D3M2G3</accession>
<protein>
    <recommendedName>
        <fullName evidence="7">E3 ubiquitin-protein ligase CHFR cysteine rich domain-containing protein</fullName>
    </recommendedName>
</protein>
<comment type="subcellular location">
    <subcellularLocation>
        <location evidence="1">Nucleus</location>
    </subcellularLocation>
</comment>
<dbReference type="Pfam" id="PF17979">
    <property type="entry name" value="zf-CRD"/>
    <property type="match status" value="1"/>
</dbReference>
<feature type="domain" description="E3 ubiquitin-protein ligase CHFR cysteine rich" evidence="7">
    <location>
        <begin position="137"/>
        <end position="290"/>
    </location>
</feature>
<gene>
    <name evidence="8" type="ORF">ANANG_G00188870</name>
</gene>
<evidence type="ECO:0000256" key="4">
    <source>
        <dbReference type="ARBA" id="ARBA00023242"/>
    </source>
</evidence>
<sequence length="334" mass="37768">MEESLTCIICQDLLHDCVSLQPCMPAPCTLLRWLDGTLLPQHSPVDTCATSSTPGGGKPGLQHPEKCRSEEDRKSMDKRNKITQDMLQPKIERSFSDEEGSSDYLFELSDNDSDTSDISQPFVMCRHPREVPSTSSNVPAALQEYTCSPQGGHVICTCCLQPMPDRRGELIGQQFSAQQCTVCQRPFCHMYWGCQRIGCQGCLARFSELNLTEKCLDGALNSNNYESDILRNYLASRGMTWKEMLHEGLLALQQGTFYLSDYRITANAVLCYCCGLRAFKELAYKYRQNIPPSELPAAVTSRPDCYWGRNCRTQVKAHHAMKFNHICEQTRFKN</sequence>
<reference evidence="8" key="1">
    <citation type="submission" date="2021-01" db="EMBL/GenBank/DDBJ databases">
        <title>A chromosome-scale assembly of European eel, Anguilla anguilla.</title>
        <authorList>
            <person name="Henkel C."/>
            <person name="Jong-Raadsen S.A."/>
            <person name="Dufour S."/>
            <person name="Weltzien F.-A."/>
            <person name="Palstra A.P."/>
            <person name="Pelster B."/>
            <person name="Spaink H.P."/>
            <person name="Van Den Thillart G.E."/>
            <person name="Jansen H."/>
            <person name="Zahm M."/>
            <person name="Klopp C."/>
            <person name="Cedric C."/>
            <person name="Louis A."/>
            <person name="Berthelot C."/>
            <person name="Parey E."/>
            <person name="Roest Crollius H."/>
            <person name="Montfort J."/>
            <person name="Robinson-Rechavi M."/>
            <person name="Bucao C."/>
            <person name="Bouchez O."/>
            <person name="Gislard M."/>
            <person name="Lluch J."/>
            <person name="Milhes M."/>
            <person name="Lampietro C."/>
            <person name="Lopez Roques C."/>
            <person name="Donnadieu C."/>
            <person name="Braasch I."/>
            <person name="Desvignes T."/>
            <person name="Postlethwait J."/>
            <person name="Bobe J."/>
            <person name="Guiguen Y."/>
            <person name="Dirks R."/>
        </authorList>
    </citation>
    <scope>NUCLEOTIDE SEQUENCE</scope>
    <source>
        <strain evidence="8">Tag_6206</strain>
        <tissue evidence="8">Liver</tissue>
    </source>
</reference>